<evidence type="ECO:0000259" key="1">
    <source>
        <dbReference type="Pfam" id="PF00535"/>
    </source>
</evidence>
<evidence type="ECO:0000313" key="2">
    <source>
        <dbReference type="EMBL" id="NHK99484.1"/>
    </source>
</evidence>
<feature type="domain" description="Glycosyltransferase 2-like" evidence="1">
    <location>
        <begin position="22"/>
        <end position="182"/>
    </location>
</feature>
<dbReference type="CDD" id="cd00761">
    <property type="entry name" value="Glyco_tranf_GTA_type"/>
    <property type="match status" value="1"/>
</dbReference>
<sequence length="259" mass="28768">MKIATLIATRPRVDSLLSTSLPCLRAQRRRPDRVVIVSDQRSLDAEEAARCLACCEGLQVQVLRNTRTPGAAGAWNTGLDFLAAQDAPDFVALLDDDDTWDEDHLLRCEAEAQPDVDVVISGLRLLRDGVEAPREPLRQVAAEDFLVGNPGWQGTNTFVRMSRLRQVGGFCDGLRSANDRDLAIRLLDLPDLKVAFTGRMTATWHLGRCADALSAWGSPDKREGLRVFYQRYASRLTPTQRHEAKVRAQTLFGVDLTID</sequence>
<name>A0ABX0I072_9BURK</name>
<dbReference type="InterPro" id="IPR001173">
    <property type="entry name" value="Glyco_trans_2-like"/>
</dbReference>
<protein>
    <submittedName>
        <fullName evidence="2">Glycosyltransferase family 2 protein</fullName>
    </submittedName>
</protein>
<evidence type="ECO:0000313" key="3">
    <source>
        <dbReference type="Proteomes" id="UP000802098"/>
    </source>
</evidence>
<dbReference type="InterPro" id="IPR029044">
    <property type="entry name" value="Nucleotide-diphossugar_trans"/>
</dbReference>
<dbReference type="Proteomes" id="UP000802098">
    <property type="component" value="Unassembled WGS sequence"/>
</dbReference>
<dbReference type="EMBL" id="JAAOCD010000006">
    <property type="protein sequence ID" value="NHK99484.1"/>
    <property type="molecule type" value="Genomic_DNA"/>
</dbReference>
<dbReference type="Pfam" id="PF00535">
    <property type="entry name" value="Glycos_transf_2"/>
    <property type="match status" value="1"/>
</dbReference>
<comment type="caution">
    <text evidence="2">The sequence shown here is derived from an EMBL/GenBank/DDBJ whole genome shotgun (WGS) entry which is preliminary data.</text>
</comment>
<gene>
    <name evidence="2" type="ORF">G7087_13945</name>
</gene>
<reference evidence="2 3" key="1">
    <citation type="submission" date="2020-03" db="EMBL/GenBank/DDBJ databases">
        <title>Rubrivivax benzoatilyticus JA2 (sequenced after 10 years sub-culturing).</title>
        <authorList>
            <person name="Gupta D."/>
            <person name="Chintalapati S."/>
            <person name="Chintalapati V.R."/>
        </authorList>
    </citation>
    <scope>NUCLEOTIDE SEQUENCE [LARGE SCALE GENOMIC DNA]</scope>
    <source>
        <strain evidence="2 3">JA2-Mal</strain>
    </source>
</reference>
<accession>A0ABX0I072</accession>
<dbReference type="RefSeq" id="WP_009855630.1">
    <property type="nucleotide sequence ID" value="NZ_JAAOCD010000006.1"/>
</dbReference>
<keyword evidence="3" id="KW-1185">Reference proteome</keyword>
<dbReference type="Gene3D" id="3.90.550.10">
    <property type="entry name" value="Spore Coat Polysaccharide Biosynthesis Protein SpsA, Chain A"/>
    <property type="match status" value="1"/>
</dbReference>
<proteinExistence type="predicted"/>
<dbReference type="SUPFAM" id="SSF53448">
    <property type="entry name" value="Nucleotide-diphospho-sugar transferases"/>
    <property type="match status" value="1"/>
</dbReference>
<organism evidence="2 3">
    <name type="scientific">Rubrivivax benzoatilyticus</name>
    <dbReference type="NCBI Taxonomy" id="316997"/>
    <lineage>
        <taxon>Bacteria</taxon>
        <taxon>Pseudomonadati</taxon>
        <taxon>Pseudomonadota</taxon>
        <taxon>Betaproteobacteria</taxon>
        <taxon>Burkholderiales</taxon>
        <taxon>Sphaerotilaceae</taxon>
        <taxon>Rubrivivax</taxon>
    </lineage>
</organism>